<proteinExistence type="predicted"/>
<dbReference type="CDD" id="cd14014">
    <property type="entry name" value="STKc_PknB_like"/>
    <property type="match status" value="1"/>
</dbReference>
<evidence type="ECO:0000259" key="4">
    <source>
        <dbReference type="PROSITE" id="PS50011"/>
    </source>
</evidence>
<evidence type="ECO:0000256" key="1">
    <source>
        <dbReference type="ARBA" id="ARBA00022741"/>
    </source>
</evidence>
<keyword evidence="6" id="KW-1185">Reference proteome</keyword>
<feature type="region of interest" description="Disordered" evidence="3">
    <location>
        <begin position="585"/>
        <end position="642"/>
    </location>
</feature>
<dbReference type="InterPro" id="IPR018391">
    <property type="entry name" value="PQQ_b-propeller_rpt"/>
</dbReference>
<evidence type="ECO:0000313" key="5">
    <source>
        <dbReference type="EMBL" id="QGX96258.1"/>
    </source>
</evidence>
<dbReference type="InterPro" id="IPR008271">
    <property type="entry name" value="Ser/Thr_kinase_AS"/>
</dbReference>
<evidence type="ECO:0000313" key="6">
    <source>
        <dbReference type="Proteomes" id="UP000428325"/>
    </source>
</evidence>
<feature type="compositionally biased region" description="Basic and acidic residues" evidence="3">
    <location>
        <begin position="453"/>
        <end position="464"/>
    </location>
</feature>
<dbReference type="SMART" id="SM00564">
    <property type="entry name" value="PQQ"/>
    <property type="match status" value="8"/>
</dbReference>
<dbReference type="KEGG" id="hra:EI982_16470"/>
<dbReference type="AlphaFoldDB" id="A0A6B9F766"/>
<sequence length="884" mass="94121">MGDRWTRREALRVAGGVAAGGTLFSTADVGSAQTDESWPQVGHDAGNTGYAPGNAGPTDGVREAWRRGSMGEFASLAVADGVVYAATSDRLYALDASDGSERWRFEAADPVTHAAAAVVDGVVYAVGEDALYALSASDGSERWRFETNVELGPTVADGTVSVGGGNALYALDTSDGSERWRVSTPRRVGDGVPAIADGTVYVDGSDAGLYAFSASDGSERWRFETDRSTTSPVAADGAVYVGVGESLVALSASDGSERWRSGAEDRVTSAPAVADGVVYVEDGDGLRALSASDGSDRWRFGTDGGVFSPAVVDGTVYVGCVDHTLYAVDTSDGSERWRFELPDWARSPVVAGGTVYVYDGDYRLHALTSGPNRTGSAGVDLPVIGPSGELFLERTWPVAAASAAALAGGVLWRRYRRGGGEDRPPVRDDDTPTALERIRDDEGEDDPDGVSWPKEDVERLRSDAADGESGAADADADEDGTVDPAADAIEAGDSLEVEATNLAAAGEYDRALSLLDDAREAYRRARDAAGGSDAVDVDTVDGRLDRLDGTEREIQGLRFDDGLGWLREAAARAGLLADRLTDAGVDGRRRRDPSADTERADRGAPPESIPRAPDVSVDYDALTDEEPIGGGGNADVTKATLPTPEGDVTLAIKRPRMQGTLHTDAVERLMAEAETWDKLDDHDHIVGVVDYDAEPLPWIAMEYMDAGDLGERAGELDFDQALWTALGITKGVRHAHRKGVAHLDLKPANVLLRSVEGAWDVPKVADWGLSKHLLDHSASVEGLSPQYAAPEQFDDEFGPVDEITDVYQLGTVLYELFVGRPPFEGKPAKTMHRVLHETPTPPSDLTDLPPELDDILLKALAKEKDDRYESVLYLRDALQDVTVG</sequence>
<dbReference type="PANTHER" id="PTHR34512">
    <property type="entry name" value="CELL SURFACE PROTEIN"/>
    <property type="match status" value="1"/>
</dbReference>
<name>A0A6B9F766_9EURY</name>
<dbReference type="RefSeq" id="WP_157690722.1">
    <property type="nucleotide sequence ID" value="NZ_CP034345.1"/>
</dbReference>
<dbReference type="SMART" id="SM00220">
    <property type="entry name" value="S_TKc"/>
    <property type="match status" value="1"/>
</dbReference>
<keyword evidence="2" id="KW-0067">ATP-binding</keyword>
<dbReference type="PROSITE" id="PS00108">
    <property type="entry name" value="PROTEIN_KINASE_ST"/>
    <property type="match status" value="1"/>
</dbReference>
<feature type="compositionally biased region" description="Basic and acidic residues" evidence="3">
    <location>
        <begin position="418"/>
        <end position="440"/>
    </location>
</feature>
<dbReference type="Gene3D" id="1.10.510.10">
    <property type="entry name" value="Transferase(Phosphotransferase) domain 1"/>
    <property type="match status" value="1"/>
</dbReference>
<dbReference type="GO" id="GO:0005524">
    <property type="term" value="F:ATP binding"/>
    <property type="evidence" value="ECO:0007669"/>
    <property type="project" value="UniProtKB-KW"/>
</dbReference>
<dbReference type="PROSITE" id="PS00107">
    <property type="entry name" value="PROTEIN_KINASE_ATP"/>
    <property type="match status" value="1"/>
</dbReference>
<dbReference type="GO" id="GO:0004672">
    <property type="term" value="F:protein kinase activity"/>
    <property type="evidence" value="ECO:0007669"/>
    <property type="project" value="InterPro"/>
</dbReference>
<dbReference type="Pfam" id="PF00069">
    <property type="entry name" value="Pkinase"/>
    <property type="match status" value="1"/>
</dbReference>
<dbReference type="InterPro" id="IPR017441">
    <property type="entry name" value="Protein_kinase_ATP_BS"/>
</dbReference>
<dbReference type="Proteomes" id="UP000428325">
    <property type="component" value="Chromosome"/>
</dbReference>
<dbReference type="EMBL" id="CP034345">
    <property type="protein sequence ID" value="QGX96258.1"/>
    <property type="molecule type" value="Genomic_DNA"/>
</dbReference>
<reference evidence="5 6" key="1">
    <citation type="submission" date="2018-12" db="EMBL/GenBank/DDBJ databases">
        <title>Complete genome sequence of Haloplanus rallus MBLA0036.</title>
        <authorList>
            <person name="Nam Y.-d."/>
            <person name="Kang J."/>
            <person name="Chung W.-H."/>
            <person name="Park Y.S."/>
        </authorList>
    </citation>
    <scope>NUCLEOTIDE SEQUENCE [LARGE SCALE GENOMIC DNA]</scope>
    <source>
        <strain evidence="5 6">MBLA0036</strain>
    </source>
</reference>
<feature type="region of interest" description="Disordered" evidence="3">
    <location>
        <begin position="417"/>
        <end position="484"/>
    </location>
</feature>
<protein>
    <recommendedName>
        <fullName evidence="4">Protein kinase domain-containing protein</fullName>
    </recommendedName>
</protein>
<dbReference type="InterPro" id="IPR011047">
    <property type="entry name" value="Quinoprotein_ADH-like_sf"/>
</dbReference>
<dbReference type="InterPro" id="IPR011009">
    <property type="entry name" value="Kinase-like_dom_sf"/>
</dbReference>
<organism evidence="5 6">
    <name type="scientific">Haloplanus rallus</name>
    <dbReference type="NCBI Taxonomy" id="1816183"/>
    <lineage>
        <taxon>Archaea</taxon>
        <taxon>Methanobacteriati</taxon>
        <taxon>Methanobacteriota</taxon>
        <taxon>Stenosarchaea group</taxon>
        <taxon>Halobacteria</taxon>
        <taxon>Halobacteriales</taxon>
        <taxon>Haloferacaceae</taxon>
        <taxon>Haloplanus</taxon>
    </lineage>
</organism>
<dbReference type="Pfam" id="PF13360">
    <property type="entry name" value="PQQ_2"/>
    <property type="match status" value="2"/>
</dbReference>
<dbReference type="GeneID" id="43371176"/>
<evidence type="ECO:0000256" key="2">
    <source>
        <dbReference type="ARBA" id="ARBA00022840"/>
    </source>
</evidence>
<feature type="domain" description="Protein kinase" evidence="4">
    <location>
        <begin position="622"/>
        <end position="883"/>
    </location>
</feature>
<keyword evidence="1" id="KW-0547">Nucleotide-binding</keyword>
<dbReference type="InterPro" id="IPR000719">
    <property type="entry name" value="Prot_kinase_dom"/>
</dbReference>
<feature type="compositionally biased region" description="Basic and acidic residues" evidence="3">
    <location>
        <begin position="585"/>
        <end position="604"/>
    </location>
</feature>
<dbReference type="SUPFAM" id="SSF56112">
    <property type="entry name" value="Protein kinase-like (PK-like)"/>
    <property type="match status" value="1"/>
</dbReference>
<dbReference type="PANTHER" id="PTHR34512:SF30">
    <property type="entry name" value="OUTER MEMBRANE PROTEIN ASSEMBLY FACTOR BAMB"/>
    <property type="match status" value="1"/>
</dbReference>
<dbReference type="OrthoDB" id="145878at2157"/>
<gene>
    <name evidence="5" type="ORF">EI982_16470</name>
</gene>
<dbReference type="Gene3D" id="2.40.128.630">
    <property type="match status" value="4"/>
</dbReference>
<dbReference type="InterPro" id="IPR002372">
    <property type="entry name" value="PQQ_rpt_dom"/>
</dbReference>
<evidence type="ECO:0000256" key="3">
    <source>
        <dbReference type="SAM" id="MobiDB-lite"/>
    </source>
</evidence>
<accession>A0A6B9F766</accession>
<dbReference type="SUPFAM" id="SSF50998">
    <property type="entry name" value="Quinoprotein alcohol dehydrogenase-like"/>
    <property type="match status" value="2"/>
</dbReference>
<dbReference type="Gene3D" id="3.30.200.20">
    <property type="entry name" value="Phosphorylase Kinase, domain 1"/>
    <property type="match status" value="1"/>
</dbReference>
<dbReference type="PROSITE" id="PS50011">
    <property type="entry name" value="PROTEIN_KINASE_DOM"/>
    <property type="match status" value="1"/>
</dbReference>